<dbReference type="RefSeq" id="WP_264793164.1">
    <property type="nucleotide sequence ID" value="NZ_AP026867.1"/>
</dbReference>
<dbReference type="Proteomes" id="UP001060919">
    <property type="component" value="Chromosome"/>
</dbReference>
<name>A0A915YF91_9BACT</name>
<feature type="transmembrane region" description="Helical" evidence="1">
    <location>
        <begin position="6"/>
        <end position="25"/>
    </location>
</feature>
<evidence type="ECO:0000256" key="1">
    <source>
        <dbReference type="SAM" id="Phobius"/>
    </source>
</evidence>
<feature type="transmembrane region" description="Helical" evidence="1">
    <location>
        <begin position="45"/>
        <end position="70"/>
    </location>
</feature>
<reference evidence="2" key="1">
    <citation type="submission" date="2022-09" db="EMBL/GenBank/DDBJ databases">
        <title>Aureispira anguillicida sp. nov., isolated from Leptocephalus of Japanese eel Anguilla japonica.</title>
        <authorList>
            <person name="Yuasa K."/>
            <person name="Mekata T."/>
            <person name="Ikunari K."/>
        </authorList>
    </citation>
    <scope>NUCLEOTIDE SEQUENCE</scope>
    <source>
        <strain evidence="2">EL160426</strain>
    </source>
</reference>
<keyword evidence="1" id="KW-0472">Membrane</keyword>
<keyword evidence="1" id="KW-0812">Transmembrane</keyword>
<organism evidence="2 3">
    <name type="scientific">Aureispira anguillae</name>
    <dbReference type="NCBI Taxonomy" id="2864201"/>
    <lineage>
        <taxon>Bacteria</taxon>
        <taxon>Pseudomonadati</taxon>
        <taxon>Bacteroidota</taxon>
        <taxon>Saprospiria</taxon>
        <taxon>Saprospirales</taxon>
        <taxon>Saprospiraceae</taxon>
        <taxon>Aureispira</taxon>
    </lineage>
</organism>
<protein>
    <submittedName>
        <fullName evidence="2">Uncharacterized protein</fullName>
    </submittedName>
</protein>
<keyword evidence="3" id="KW-1185">Reference proteome</keyword>
<evidence type="ECO:0000313" key="2">
    <source>
        <dbReference type="EMBL" id="BDS12044.1"/>
    </source>
</evidence>
<proteinExistence type="predicted"/>
<gene>
    <name evidence="2" type="ORF">AsAng_0027590</name>
</gene>
<keyword evidence="1" id="KW-1133">Transmembrane helix</keyword>
<evidence type="ECO:0000313" key="3">
    <source>
        <dbReference type="Proteomes" id="UP001060919"/>
    </source>
</evidence>
<accession>A0A915YF91</accession>
<dbReference type="EMBL" id="AP026867">
    <property type="protein sequence ID" value="BDS12044.1"/>
    <property type="molecule type" value="Genomic_DNA"/>
</dbReference>
<dbReference type="KEGG" id="aup:AsAng_0027590"/>
<dbReference type="AlphaFoldDB" id="A0A915YF91"/>
<sequence>MHIVLIIGLLILVVGVGPLISLILLENLGLIKLPDSSKETPQSKLIVFLGFLAMVSIPVGILLMLIGGVFTLI</sequence>